<organism evidence="1">
    <name type="scientific">marine metagenome</name>
    <dbReference type="NCBI Taxonomy" id="408172"/>
    <lineage>
        <taxon>unclassified sequences</taxon>
        <taxon>metagenomes</taxon>
        <taxon>ecological metagenomes</taxon>
    </lineage>
</organism>
<dbReference type="AlphaFoldDB" id="A0A382CEB3"/>
<evidence type="ECO:0000313" key="1">
    <source>
        <dbReference type="EMBL" id="SVB23663.1"/>
    </source>
</evidence>
<accession>A0A382CEB3</accession>
<name>A0A382CEB3_9ZZZZ</name>
<sequence>MRRFLIPLVFVALLAVATVVPVAANSPDEAPAHSDKVCSSNL</sequence>
<gene>
    <name evidence="1" type="ORF">METZ01_LOCUS176517</name>
</gene>
<dbReference type="EMBL" id="UINC01033810">
    <property type="protein sequence ID" value="SVB23663.1"/>
    <property type="molecule type" value="Genomic_DNA"/>
</dbReference>
<proteinExistence type="predicted"/>
<protein>
    <submittedName>
        <fullName evidence="1">Uncharacterized protein</fullName>
    </submittedName>
</protein>
<reference evidence="1" key="1">
    <citation type="submission" date="2018-05" db="EMBL/GenBank/DDBJ databases">
        <authorList>
            <person name="Lanie J.A."/>
            <person name="Ng W.-L."/>
            <person name="Kazmierczak K.M."/>
            <person name="Andrzejewski T.M."/>
            <person name="Davidsen T.M."/>
            <person name="Wayne K.J."/>
            <person name="Tettelin H."/>
            <person name="Glass J.I."/>
            <person name="Rusch D."/>
            <person name="Podicherti R."/>
            <person name="Tsui H.-C.T."/>
            <person name="Winkler M.E."/>
        </authorList>
    </citation>
    <scope>NUCLEOTIDE SEQUENCE</scope>
</reference>